<dbReference type="PROSITE" id="PS50297">
    <property type="entry name" value="ANK_REP_REGION"/>
    <property type="match status" value="1"/>
</dbReference>
<keyword evidence="1" id="KW-0040">ANK repeat</keyword>
<dbReference type="InterPro" id="IPR009739">
    <property type="entry name" value="LprI-like_N"/>
</dbReference>
<protein>
    <recommendedName>
        <fullName evidence="3">Lysozyme inhibitor LprI-like N-terminal domain-containing protein</fullName>
    </recommendedName>
</protein>
<accession>A0A7Z7HP99</accession>
<keyword evidence="5" id="KW-1185">Reference proteome</keyword>
<dbReference type="EMBL" id="LT837803">
    <property type="protein sequence ID" value="SMB22378.1"/>
    <property type="molecule type" value="Genomic_DNA"/>
</dbReference>
<organism evidence="4 5">
    <name type="scientific">Sterolibacterium denitrificans</name>
    <dbReference type="NCBI Taxonomy" id="157592"/>
    <lineage>
        <taxon>Bacteria</taxon>
        <taxon>Pseudomonadati</taxon>
        <taxon>Pseudomonadota</taxon>
        <taxon>Betaproteobacteria</taxon>
        <taxon>Nitrosomonadales</taxon>
        <taxon>Sterolibacteriaceae</taxon>
        <taxon>Sterolibacterium</taxon>
    </lineage>
</organism>
<dbReference type="InterPro" id="IPR036770">
    <property type="entry name" value="Ankyrin_rpt-contain_sf"/>
</dbReference>
<dbReference type="SUPFAM" id="SSF48403">
    <property type="entry name" value="Ankyrin repeat"/>
    <property type="match status" value="1"/>
</dbReference>
<reference evidence="4" key="1">
    <citation type="submission" date="2017-03" db="EMBL/GenBank/DDBJ databases">
        <authorList>
            <consortium name="AG Boll"/>
        </authorList>
    </citation>
    <scope>NUCLEOTIDE SEQUENCE [LARGE SCALE GENOMIC DNA]</scope>
    <source>
        <strain evidence="4">Chol</strain>
    </source>
</reference>
<dbReference type="Proteomes" id="UP000242886">
    <property type="component" value="Chromosome SDENCHOL"/>
</dbReference>
<dbReference type="RefSeq" id="WP_172954979.1">
    <property type="nucleotide sequence ID" value="NZ_LT837803.1"/>
</dbReference>
<dbReference type="PROSITE" id="PS50088">
    <property type="entry name" value="ANK_REPEAT"/>
    <property type="match status" value="1"/>
</dbReference>
<gene>
    <name evidence="4" type="ORF">SDENCHOL_10569</name>
</gene>
<dbReference type="Gene3D" id="1.20.1270.180">
    <property type="match status" value="1"/>
</dbReference>
<feature type="domain" description="Lysozyme inhibitor LprI-like N-terminal" evidence="3">
    <location>
        <begin position="42"/>
        <end position="125"/>
    </location>
</feature>
<name>A0A7Z7HP99_9PROT</name>
<evidence type="ECO:0000256" key="1">
    <source>
        <dbReference type="PROSITE-ProRule" id="PRU00023"/>
    </source>
</evidence>
<dbReference type="SMART" id="SM00248">
    <property type="entry name" value="ANK"/>
    <property type="match status" value="2"/>
</dbReference>
<feature type="signal peptide" evidence="2">
    <location>
        <begin position="1"/>
        <end position="20"/>
    </location>
</feature>
<feature type="repeat" description="ANK" evidence="1">
    <location>
        <begin position="571"/>
        <end position="597"/>
    </location>
</feature>
<sequence length="624" mass="66934">MIRISSLIIILVALTLAACAKPRKPAPPPQVVPAPSFACDMTAQEIMCSSARLARLDGELVDAFHAALRRSDTLGREHLNAMQKRWLAGRAGACGVPTLRSAVGVAPSPALSACLLDIYAARVDMLRRWPAAAPVGLPADGPHPLSAYVEFRPVESADAQACGALANAFNGALRTLGALDINRISGLSEIAGSHGLPRAQGYGVELQDAGAYAGFALRARTLRDGSGQLLIDAATLGNWVRRLPNHGGRASSIATQTGDYESIDVFRSTQFPQHVLALLVEPWGRYAPGAQGEWAYAGVYRLAPALVEPLCLYRTYMTPPLKNELMRLPAYAALQKTLEEIGGTNSSPSELVGRELHEEYLLRQELQWQIQNMPLIASGEAQRHGWWGWLRKRHDGVHDALFAWSERSLRNKLAWRRLLAQLAPAAEELAALWQRTQRLSEADARQAAQLTVMRLLAQHASDLPGLAVNMPNAPFAGTYTPKYPPLAGETEILDGRSYGSLYSAALNGADAEVIADFLDYELAAAKAQPAQQTRLSRGAEGETALMAAVESPDIVRQLLAAGLDVNASDARGRTALANAILVGQIESVRLLLAAGASDARQACNLINSTAPADSRAQLAGMLCK</sequence>
<evidence type="ECO:0000256" key="2">
    <source>
        <dbReference type="SAM" id="SignalP"/>
    </source>
</evidence>
<evidence type="ECO:0000259" key="3">
    <source>
        <dbReference type="Pfam" id="PF07007"/>
    </source>
</evidence>
<dbReference type="Pfam" id="PF07007">
    <property type="entry name" value="LprI"/>
    <property type="match status" value="1"/>
</dbReference>
<dbReference type="PROSITE" id="PS51257">
    <property type="entry name" value="PROKAR_LIPOPROTEIN"/>
    <property type="match status" value="1"/>
</dbReference>
<dbReference type="InterPro" id="IPR002110">
    <property type="entry name" value="Ankyrin_rpt"/>
</dbReference>
<evidence type="ECO:0000313" key="4">
    <source>
        <dbReference type="EMBL" id="SMB22378.1"/>
    </source>
</evidence>
<dbReference type="Gene3D" id="1.25.40.20">
    <property type="entry name" value="Ankyrin repeat-containing domain"/>
    <property type="match status" value="1"/>
</dbReference>
<feature type="chain" id="PRO_5030632119" description="Lysozyme inhibitor LprI-like N-terminal domain-containing protein" evidence="2">
    <location>
        <begin position="21"/>
        <end position="624"/>
    </location>
</feature>
<dbReference type="AlphaFoldDB" id="A0A7Z7HP99"/>
<dbReference type="Pfam" id="PF12796">
    <property type="entry name" value="Ank_2"/>
    <property type="match status" value="1"/>
</dbReference>
<proteinExistence type="predicted"/>
<evidence type="ECO:0000313" key="5">
    <source>
        <dbReference type="Proteomes" id="UP000242886"/>
    </source>
</evidence>
<keyword evidence="2" id="KW-0732">Signal</keyword>